<evidence type="ECO:0000256" key="1">
    <source>
        <dbReference type="ARBA" id="ARBA00022737"/>
    </source>
</evidence>
<reference evidence="5" key="3">
    <citation type="submission" date="2015-06" db="UniProtKB">
        <authorList>
            <consortium name="EnsemblProtists"/>
        </authorList>
    </citation>
    <scope>IDENTIFICATION</scope>
</reference>
<dbReference type="EMBL" id="JH992967">
    <property type="protein sequence ID" value="EKX54562.1"/>
    <property type="molecule type" value="Genomic_DNA"/>
</dbReference>
<feature type="region of interest" description="Disordered" evidence="2">
    <location>
        <begin position="56"/>
        <end position="85"/>
    </location>
</feature>
<feature type="compositionally biased region" description="Low complexity" evidence="2">
    <location>
        <begin position="353"/>
        <end position="373"/>
    </location>
</feature>
<keyword evidence="1" id="KW-0677">Repeat</keyword>
<keyword evidence="3" id="KW-0732">Signal</keyword>
<sequence>MSLISRGSMQNLLLILALGNLLVTCDPARGTRNVHLRLELRGGEKRSFVPEAFKNKTERSKRFRSKAKHEHINENADNLSDKQKAGPFNAVRDDYNISADESQGSSLDLSVSSTEESDPKERELSESAELCPACGNLEHENLTSDVDMVIPTDLSMFPMDEETKKVFLARERQNLTVDAELCEFLMKLCCKRENCTAALGLFQFMENQSMAPTYMTIGYLLNLLTEEKQFPLGVSVLQKSLKMGFSLNDEVYDMEWSILIELFEEMRSSGFIPNDESYISFFEACSHMHEGKKALQEATLLQKELTYMNDQRVKMEERLLQLREMKEQEEKRDNSERSSMTVSVETELKKMGVEVSSSEGESGNSNSTEVEIG</sequence>
<dbReference type="RefSeq" id="XP_005841542.1">
    <property type="nucleotide sequence ID" value="XM_005841485.1"/>
</dbReference>
<protein>
    <recommendedName>
        <fullName evidence="7">Pentacotripeptide-repeat region of PRORP domain-containing protein</fullName>
    </recommendedName>
</protein>
<dbReference type="PANTHER" id="PTHR47936">
    <property type="entry name" value="PPR_LONG DOMAIN-CONTAINING PROTEIN"/>
    <property type="match status" value="1"/>
</dbReference>
<dbReference type="Proteomes" id="UP000011087">
    <property type="component" value="Unassembled WGS sequence"/>
</dbReference>
<name>L1K1R9_GUITC</name>
<dbReference type="AlphaFoldDB" id="L1K1R9"/>
<dbReference type="EnsemblProtists" id="EKX54562">
    <property type="protein sequence ID" value="EKX54562"/>
    <property type="gene ID" value="GUITHDRAFT_160701"/>
</dbReference>
<accession>L1K1R9</accession>
<dbReference type="KEGG" id="gtt:GUITHDRAFT_160701"/>
<feature type="chain" id="PRO_5008772214" description="Pentacotripeptide-repeat region of PRORP domain-containing protein" evidence="3">
    <location>
        <begin position="31"/>
        <end position="373"/>
    </location>
</feature>
<evidence type="ECO:0008006" key="7">
    <source>
        <dbReference type="Google" id="ProtNLM"/>
    </source>
</evidence>
<organism evidence="4">
    <name type="scientific">Guillardia theta (strain CCMP2712)</name>
    <name type="common">Cryptophyte</name>
    <dbReference type="NCBI Taxonomy" id="905079"/>
    <lineage>
        <taxon>Eukaryota</taxon>
        <taxon>Cryptophyceae</taxon>
        <taxon>Pyrenomonadales</taxon>
        <taxon>Geminigeraceae</taxon>
        <taxon>Guillardia</taxon>
    </lineage>
</organism>
<evidence type="ECO:0000313" key="4">
    <source>
        <dbReference type="EMBL" id="EKX54562.1"/>
    </source>
</evidence>
<evidence type="ECO:0000313" key="6">
    <source>
        <dbReference type="Proteomes" id="UP000011087"/>
    </source>
</evidence>
<reference evidence="6" key="2">
    <citation type="submission" date="2012-11" db="EMBL/GenBank/DDBJ databases">
        <authorList>
            <person name="Kuo A."/>
            <person name="Curtis B.A."/>
            <person name="Tanifuji G."/>
            <person name="Burki F."/>
            <person name="Gruber A."/>
            <person name="Irimia M."/>
            <person name="Maruyama S."/>
            <person name="Arias M.C."/>
            <person name="Ball S.G."/>
            <person name="Gile G.H."/>
            <person name="Hirakawa Y."/>
            <person name="Hopkins J.F."/>
            <person name="Rensing S.A."/>
            <person name="Schmutz J."/>
            <person name="Symeonidi A."/>
            <person name="Elias M."/>
            <person name="Eveleigh R.J."/>
            <person name="Herman E.K."/>
            <person name="Klute M.J."/>
            <person name="Nakayama T."/>
            <person name="Obornik M."/>
            <person name="Reyes-Prieto A."/>
            <person name="Armbrust E.V."/>
            <person name="Aves S.J."/>
            <person name="Beiko R.G."/>
            <person name="Coutinho P."/>
            <person name="Dacks J.B."/>
            <person name="Durnford D.G."/>
            <person name="Fast N.M."/>
            <person name="Green B.R."/>
            <person name="Grisdale C."/>
            <person name="Hempe F."/>
            <person name="Henrissat B."/>
            <person name="Hoppner M.P."/>
            <person name="Ishida K.-I."/>
            <person name="Kim E."/>
            <person name="Koreny L."/>
            <person name="Kroth P.G."/>
            <person name="Liu Y."/>
            <person name="Malik S.-B."/>
            <person name="Maier U.G."/>
            <person name="McRose D."/>
            <person name="Mock T."/>
            <person name="Neilson J.A."/>
            <person name="Onodera N.T."/>
            <person name="Poole A.M."/>
            <person name="Pritham E.J."/>
            <person name="Richards T.A."/>
            <person name="Rocap G."/>
            <person name="Roy S.W."/>
            <person name="Sarai C."/>
            <person name="Schaack S."/>
            <person name="Shirato S."/>
            <person name="Slamovits C.H."/>
            <person name="Spencer D.F."/>
            <person name="Suzuki S."/>
            <person name="Worden A.Z."/>
            <person name="Zauner S."/>
            <person name="Barry K."/>
            <person name="Bell C."/>
            <person name="Bharti A.K."/>
            <person name="Crow J.A."/>
            <person name="Grimwood J."/>
            <person name="Kramer R."/>
            <person name="Lindquist E."/>
            <person name="Lucas S."/>
            <person name="Salamov A."/>
            <person name="McFadden G.I."/>
            <person name="Lane C.E."/>
            <person name="Keeling P.J."/>
            <person name="Gray M.W."/>
            <person name="Grigoriev I.V."/>
            <person name="Archibald J.M."/>
        </authorList>
    </citation>
    <scope>NUCLEOTIDE SEQUENCE</scope>
    <source>
        <strain evidence="6">CCMP2712</strain>
    </source>
</reference>
<feature type="region of interest" description="Disordered" evidence="2">
    <location>
        <begin position="326"/>
        <end position="373"/>
    </location>
</feature>
<dbReference type="OrthoDB" id="185373at2759"/>
<dbReference type="InterPro" id="IPR011990">
    <property type="entry name" value="TPR-like_helical_dom_sf"/>
</dbReference>
<dbReference type="GeneID" id="17311324"/>
<keyword evidence="6" id="KW-1185">Reference proteome</keyword>
<evidence type="ECO:0000256" key="2">
    <source>
        <dbReference type="SAM" id="MobiDB-lite"/>
    </source>
</evidence>
<gene>
    <name evidence="4" type="ORF">GUITHDRAFT_160701</name>
</gene>
<dbReference type="HOGENOM" id="CLU_742814_0_0_1"/>
<evidence type="ECO:0000313" key="5">
    <source>
        <dbReference type="EnsemblProtists" id="EKX54562"/>
    </source>
</evidence>
<dbReference type="PANTHER" id="PTHR47936:SF1">
    <property type="entry name" value="PENTATRICOPEPTIDE REPEAT-CONTAINING PROTEIN GUN1, CHLOROPLASTIC"/>
    <property type="match status" value="1"/>
</dbReference>
<feature type="signal peptide" evidence="3">
    <location>
        <begin position="1"/>
        <end position="30"/>
    </location>
</feature>
<dbReference type="Gene3D" id="1.25.40.10">
    <property type="entry name" value="Tetratricopeptide repeat domain"/>
    <property type="match status" value="1"/>
</dbReference>
<proteinExistence type="predicted"/>
<evidence type="ECO:0000256" key="3">
    <source>
        <dbReference type="SAM" id="SignalP"/>
    </source>
</evidence>
<reference evidence="4 6" key="1">
    <citation type="journal article" date="2012" name="Nature">
        <title>Algal genomes reveal evolutionary mosaicism and the fate of nucleomorphs.</title>
        <authorList>
            <consortium name="DOE Joint Genome Institute"/>
            <person name="Curtis B.A."/>
            <person name="Tanifuji G."/>
            <person name="Burki F."/>
            <person name="Gruber A."/>
            <person name="Irimia M."/>
            <person name="Maruyama S."/>
            <person name="Arias M.C."/>
            <person name="Ball S.G."/>
            <person name="Gile G.H."/>
            <person name="Hirakawa Y."/>
            <person name="Hopkins J.F."/>
            <person name="Kuo A."/>
            <person name="Rensing S.A."/>
            <person name="Schmutz J."/>
            <person name="Symeonidi A."/>
            <person name="Elias M."/>
            <person name="Eveleigh R.J."/>
            <person name="Herman E.K."/>
            <person name="Klute M.J."/>
            <person name="Nakayama T."/>
            <person name="Obornik M."/>
            <person name="Reyes-Prieto A."/>
            <person name="Armbrust E.V."/>
            <person name="Aves S.J."/>
            <person name="Beiko R.G."/>
            <person name="Coutinho P."/>
            <person name="Dacks J.B."/>
            <person name="Durnford D.G."/>
            <person name="Fast N.M."/>
            <person name="Green B.R."/>
            <person name="Grisdale C.J."/>
            <person name="Hempel F."/>
            <person name="Henrissat B."/>
            <person name="Hoppner M.P."/>
            <person name="Ishida K."/>
            <person name="Kim E."/>
            <person name="Koreny L."/>
            <person name="Kroth P.G."/>
            <person name="Liu Y."/>
            <person name="Malik S.B."/>
            <person name="Maier U.G."/>
            <person name="McRose D."/>
            <person name="Mock T."/>
            <person name="Neilson J.A."/>
            <person name="Onodera N.T."/>
            <person name="Poole A.M."/>
            <person name="Pritham E.J."/>
            <person name="Richards T.A."/>
            <person name="Rocap G."/>
            <person name="Roy S.W."/>
            <person name="Sarai C."/>
            <person name="Schaack S."/>
            <person name="Shirato S."/>
            <person name="Slamovits C.H."/>
            <person name="Spencer D.F."/>
            <person name="Suzuki S."/>
            <person name="Worden A.Z."/>
            <person name="Zauner S."/>
            <person name="Barry K."/>
            <person name="Bell C."/>
            <person name="Bharti A.K."/>
            <person name="Crow J.A."/>
            <person name="Grimwood J."/>
            <person name="Kramer R."/>
            <person name="Lindquist E."/>
            <person name="Lucas S."/>
            <person name="Salamov A."/>
            <person name="McFadden G.I."/>
            <person name="Lane C.E."/>
            <person name="Keeling P.J."/>
            <person name="Gray M.W."/>
            <person name="Grigoriev I.V."/>
            <person name="Archibald J.M."/>
        </authorList>
    </citation>
    <scope>NUCLEOTIDE SEQUENCE</scope>
    <source>
        <strain evidence="4 6">CCMP2712</strain>
    </source>
</reference>
<feature type="region of interest" description="Disordered" evidence="2">
    <location>
        <begin position="100"/>
        <end position="125"/>
    </location>
</feature>
<feature type="compositionally biased region" description="Basic and acidic residues" evidence="2">
    <location>
        <begin position="70"/>
        <end position="84"/>
    </location>
</feature>
<feature type="compositionally biased region" description="Basic and acidic residues" evidence="2">
    <location>
        <begin position="326"/>
        <end position="336"/>
    </location>
</feature>
<dbReference type="PaxDb" id="55529-EKX54562"/>
<feature type="compositionally biased region" description="Low complexity" evidence="2">
    <location>
        <begin position="101"/>
        <end position="114"/>
    </location>
</feature>